<gene>
    <name evidence="9" type="ordered locus">Bcen_0541</name>
</gene>
<evidence type="ECO:0000256" key="2">
    <source>
        <dbReference type="ARBA" id="ARBA00022801"/>
    </source>
</evidence>
<dbReference type="PANTHER" id="PTHR43114:SF6">
    <property type="entry name" value="ADENINE DEAMINASE"/>
    <property type="match status" value="1"/>
</dbReference>
<feature type="binding site" evidence="5">
    <location>
        <position position="359"/>
    </location>
    <ligand>
        <name>Zn(2+)</name>
        <dbReference type="ChEBI" id="CHEBI:29105"/>
        <note>catalytic</note>
    </ligand>
</feature>
<comment type="function">
    <text evidence="5">Catalyzes the hydrolytic deamination of adenine to hypoxanthine. Plays an important role in the purine salvage pathway and in nitrogen catabolism.</text>
</comment>
<reference evidence="9" key="1">
    <citation type="submission" date="2006-05" db="EMBL/GenBank/DDBJ databases">
        <title>Complete sequence of chromosome 1 of Burkholderia cenocepacia AU 1054.</title>
        <authorList>
            <consortium name="US DOE Joint Genome Institute"/>
            <person name="Copeland A."/>
            <person name="Lucas S."/>
            <person name="Lapidus A."/>
            <person name="Barry K."/>
            <person name="Detter J.C."/>
            <person name="Glavina del Rio T."/>
            <person name="Hammon N."/>
            <person name="Israni S."/>
            <person name="Dalin E."/>
            <person name="Tice H."/>
            <person name="Pitluck S."/>
            <person name="Chain P."/>
            <person name="Malfatti S."/>
            <person name="Shin M."/>
            <person name="Vergez L."/>
            <person name="Schmutz J."/>
            <person name="Larimer F."/>
            <person name="Land M."/>
            <person name="Hauser L."/>
            <person name="Kyrpides N."/>
            <person name="Lykidis A."/>
            <person name="LiPuma J.J."/>
            <person name="Konstantinidis K."/>
            <person name="Tiedje J.M."/>
            <person name="Richardson P."/>
        </authorList>
    </citation>
    <scope>NUCLEOTIDE SEQUENCE [LARGE SCALE GENOMIC DNA]</scope>
    <source>
        <strain evidence="9">AU 1054</strain>
    </source>
</reference>
<dbReference type="Pfam" id="PF02625">
    <property type="entry name" value="XdhC_CoxI"/>
    <property type="match status" value="1"/>
</dbReference>
<dbReference type="InterPro" id="IPR003777">
    <property type="entry name" value="XdhC_CoxI"/>
</dbReference>
<dbReference type="GO" id="GO:0043103">
    <property type="term" value="P:hypoxanthine salvage"/>
    <property type="evidence" value="ECO:0007669"/>
    <property type="project" value="UniProtKB-UniRule"/>
</dbReference>
<sequence>MEAWLGDLQQLLAHGEAAVLVTVAHTDGSAPREAGTKMLVTRDTARHTIGGGHLEWKAIEIARHLLKDGAHVPHARRLERLALGPSLGQCCGGAVVLAFERLDVGDLGWIMSLAKRVAAGAATVRSVSFGPSPGAPLLSEPESEAARADCLLWETGGVSLMTETIAPYAFPVVLFGAGHIGTALVKVLATLPCHVRWIDGPDAVFPPADALAGICNLAIDAAASPADAVDAAPPQSYFVVMTHDHALDFVLAERILRRGDYAYFGMTGSRTKRVQFDHRLAAIGIDPAQVARMRCPIGVEGIIDKAPEVIAISVAAQLLQAVEANASAQASPTYRPTKNDAMTPTFKDKIARAPKAELHIHIEGSLEPELIFALAQRNGVKLAYDSIDALRAAYAFTDLQSFLDIYYAGASVLLTEQDFYDMTAAYCERALADNVVHTELFFDPQTHTERGVPIETVVAGIERALADAEARGLSSKLILCFLRHLSEEDALATFESALPLFERYRHRLIGVGLDSSELGHPPTKFARVFEKARALGLKLVAHAGEEGPPAYIYEALDVLKVDRIDHGVRSIEDAALVERLAKTRTALTVCPLSNLKLCVFDDMAKHTLKALLDRGVAVTINSDDPAYFGGYVNENYFATAEGLQLTDAEVHAVIRNGFEASFIEPAQRDALYARLDAYWQAA</sequence>
<feature type="binding site" evidence="5">
    <location>
        <position position="361"/>
    </location>
    <ligand>
        <name>Zn(2+)</name>
        <dbReference type="ChEBI" id="CHEBI:29105"/>
        <note>catalytic</note>
    </ligand>
</feature>
<dbReference type="InterPro" id="IPR027051">
    <property type="entry name" value="XdhC_Rossmann_dom"/>
</dbReference>
<evidence type="ECO:0000256" key="1">
    <source>
        <dbReference type="ARBA" id="ARBA00022723"/>
    </source>
</evidence>
<dbReference type="Gene3D" id="3.40.50.720">
    <property type="entry name" value="NAD(P)-binding Rossmann-like Domain"/>
    <property type="match status" value="1"/>
</dbReference>
<dbReference type="CDD" id="cd01320">
    <property type="entry name" value="ADA"/>
    <property type="match status" value="1"/>
</dbReference>
<comment type="cofactor">
    <cofactor evidence="5">
        <name>Zn(2+)</name>
        <dbReference type="ChEBI" id="CHEBI:29105"/>
    </cofactor>
    <text evidence="5">Binds 1 zinc ion per subunit.</text>
</comment>
<dbReference type="HAMAP" id="MF_01962">
    <property type="entry name" value="Adenine_deaminase"/>
    <property type="match status" value="1"/>
</dbReference>
<dbReference type="Pfam" id="PF00962">
    <property type="entry name" value="A_deaminase"/>
    <property type="match status" value="1"/>
</dbReference>
<keyword evidence="2 5" id="KW-0378">Hydrolase</keyword>
<keyword evidence="1 5" id="KW-0479">Metal-binding</keyword>
<dbReference type="NCBIfam" id="TIGR01430">
    <property type="entry name" value="aden_deam"/>
    <property type="match status" value="1"/>
</dbReference>
<keyword evidence="3 5" id="KW-0862">Zinc</keyword>
<feature type="domain" description="Adenosine deaminase" evidence="6">
    <location>
        <begin position="354"/>
        <end position="677"/>
    </location>
</feature>
<dbReference type="HOGENOM" id="CLU_403185_0_0_4"/>
<evidence type="ECO:0000259" key="6">
    <source>
        <dbReference type="Pfam" id="PF00962"/>
    </source>
</evidence>
<evidence type="ECO:0000256" key="5">
    <source>
        <dbReference type="HAMAP-Rule" id="MF_01962"/>
    </source>
</evidence>
<evidence type="ECO:0000313" key="9">
    <source>
        <dbReference type="EMBL" id="ABF75452.1"/>
    </source>
</evidence>
<feature type="binding site" evidence="5">
    <location>
        <position position="542"/>
    </location>
    <ligand>
        <name>Zn(2+)</name>
        <dbReference type="ChEBI" id="CHEBI:29105"/>
        <note>catalytic</note>
    </ligand>
</feature>
<proteinExistence type="inferred from homology"/>
<dbReference type="GO" id="GO:0005829">
    <property type="term" value="C:cytosol"/>
    <property type="evidence" value="ECO:0007669"/>
    <property type="project" value="TreeGrafter"/>
</dbReference>
<feature type="site" description="Important for catalytic activity" evidence="5">
    <location>
        <position position="566"/>
    </location>
</feature>
<dbReference type="InterPro" id="IPR014308">
    <property type="entry name" value="Xanthine_DH_XdhC"/>
</dbReference>
<dbReference type="NCBIfam" id="NF006850">
    <property type="entry name" value="PRK09358.1-6"/>
    <property type="match status" value="1"/>
</dbReference>
<feature type="domain" description="XdhC- CoxI" evidence="7">
    <location>
        <begin position="12"/>
        <end position="70"/>
    </location>
</feature>
<dbReference type="EMBL" id="CP000378">
    <property type="protein sequence ID" value="ABF75452.1"/>
    <property type="molecule type" value="Genomic_DNA"/>
</dbReference>
<dbReference type="Pfam" id="PF13478">
    <property type="entry name" value="XdhC_C"/>
    <property type="match status" value="1"/>
</dbReference>
<feature type="binding site" evidence="5">
    <location>
        <position position="624"/>
    </location>
    <ligand>
        <name>substrate</name>
    </ligand>
</feature>
<dbReference type="SUPFAM" id="SSF51556">
    <property type="entry name" value="Metallo-dependent hydrolases"/>
    <property type="match status" value="1"/>
</dbReference>
<dbReference type="InterPro" id="IPR032466">
    <property type="entry name" value="Metal_Hydrolase"/>
</dbReference>
<dbReference type="AlphaFoldDB" id="A0A0H2XM45"/>
<comment type="similarity">
    <text evidence="5">Belongs to the metallo-dependent hydrolases superfamily. Adenosine and AMP deaminases family. Adenine deaminase type 2 subfamily.</text>
</comment>
<dbReference type="PANTHER" id="PTHR43114">
    <property type="entry name" value="ADENINE DEAMINASE"/>
    <property type="match status" value="1"/>
</dbReference>
<dbReference type="InterPro" id="IPR001365">
    <property type="entry name" value="A_deaminase_dom"/>
</dbReference>
<dbReference type="FunFam" id="3.20.20.140:FF:000039">
    <property type="entry name" value="Adenine deaminase"/>
    <property type="match status" value="1"/>
</dbReference>
<dbReference type="InterPro" id="IPR006330">
    <property type="entry name" value="Ado/ade_deaminase"/>
</dbReference>
<dbReference type="GO" id="GO:0008270">
    <property type="term" value="F:zinc ion binding"/>
    <property type="evidence" value="ECO:0007669"/>
    <property type="project" value="UniProtKB-UniRule"/>
</dbReference>
<feature type="active site" description="Proton donor" evidence="5">
    <location>
        <position position="545"/>
    </location>
</feature>
<name>A0A0H2XM45_BURO1</name>
<keyword evidence="4 5" id="KW-0546">Nucleotide metabolism</keyword>
<feature type="binding site" evidence="5">
    <location>
        <position position="623"/>
    </location>
    <ligand>
        <name>Zn(2+)</name>
        <dbReference type="ChEBI" id="CHEBI:29105"/>
        <note>catalytic</note>
    </ligand>
</feature>
<protein>
    <recommendedName>
        <fullName evidence="5">Adenine deaminase</fullName>
        <shortName evidence="5">ADE</shortName>
        <ecNumber evidence="5">3.5.4.2</ecNumber>
    </recommendedName>
    <alternativeName>
        <fullName evidence="5">Adenine aminohydrolase</fullName>
        <shortName evidence="5">AAH</shortName>
    </alternativeName>
</protein>
<dbReference type="Gene3D" id="3.20.20.140">
    <property type="entry name" value="Metal-dependent hydrolases"/>
    <property type="match status" value="1"/>
</dbReference>
<dbReference type="InterPro" id="IPR028892">
    <property type="entry name" value="ADE"/>
</dbReference>
<evidence type="ECO:0000259" key="7">
    <source>
        <dbReference type="Pfam" id="PF02625"/>
    </source>
</evidence>
<dbReference type="EC" id="3.5.4.2" evidence="5"/>
<accession>A0A0H2XM45</accession>
<comment type="catalytic activity">
    <reaction evidence="5">
        <text>adenine + H2O + H(+) = hypoxanthine + NH4(+)</text>
        <dbReference type="Rhea" id="RHEA:23688"/>
        <dbReference type="ChEBI" id="CHEBI:15377"/>
        <dbReference type="ChEBI" id="CHEBI:15378"/>
        <dbReference type="ChEBI" id="CHEBI:16708"/>
        <dbReference type="ChEBI" id="CHEBI:17368"/>
        <dbReference type="ChEBI" id="CHEBI:28938"/>
        <dbReference type="EC" id="3.5.4.2"/>
    </reaction>
</comment>
<evidence type="ECO:0000256" key="4">
    <source>
        <dbReference type="ARBA" id="ARBA00023080"/>
    </source>
</evidence>
<dbReference type="GO" id="GO:0009117">
    <property type="term" value="P:nucleotide metabolic process"/>
    <property type="evidence" value="ECO:0007669"/>
    <property type="project" value="UniProtKB-KW"/>
</dbReference>
<feature type="domain" description="XdhC Rossmann" evidence="8">
    <location>
        <begin position="172"/>
        <end position="318"/>
    </location>
</feature>
<dbReference type="GO" id="GO:0006146">
    <property type="term" value="P:adenine catabolic process"/>
    <property type="evidence" value="ECO:0007669"/>
    <property type="project" value="UniProtKB-UniRule"/>
</dbReference>
<organism evidence="9">
    <name type="scientific">Burkholderia orbicola (strain AU 1054)</name>
    <dbReference type="NCBI Taxonomy" id="331271"/>
    <lineage>
        <taxon>Bacteria</taxon>
        <taxon>Pseudomonadati</taxon>
        <taxon>Pseudomonadota</taxon>
        <taxon>Betaproteobacteria</taxon>
        <taxon>Burkholderiales</taxon>
        <taxon>Burkholderiaceae</taxon>
        <taxon>Burkholderia</taxon>
        <taxon>Burkholderia cepacia complex</taxon>
        <taxon>Burkholderia orbicola</taxon>
    </lineage>
</organism>
<evidence type="ECO:0000256" key="3">
    <source>
        <dbReference type="ARBA" id="ARBA00022833"/>
    </source>
</evidence>
<evidence type="ECO:0000259" key="8">
    <source>
        <dbReference type="Pfam" id="PF13478"/>
    </source>
</evidence>
<dbReference type="NCBIfam" id="TIGR02964">
    <property type="entry name" value="xanthine_xdhC"/>
    <property type="match status" value="1"/>
</dbReference>
<dbReference type="GO" id="GO:0000034">
    <property type="term" value="F:adenine deaminase activity"/>
    <property type="evidence" value="ECO:0007669"/>
    <property type="project" value="UniProtKB-UniRule"/>
</dbReference>